<keyword evidence="1" id="KW-0175">Coiled coil</keyword>
<proteinExistence type="predicted"/>
<accession>A0A562S3X2</accession>
<dbReference type="EMBL" id="VLLC01000003">
    <property type="protein sequence ID" value="TWI75614.1"/>
    <property type="molecule type" value="Genomic_DNA"/>
</dbReference>
<sequence length="106" mass="11933">MFSLTFRSPDYDISAIQPVFTGQNKEQKTELRKWADEVAAFSERMDSLSAKSKVLSELFAEASLPSLPNGGIRQLKKELFAIHDLMSQALVIAGRIENDLIQPRLH</sequence>
<dbReference type="AlphaFoldDB" id="A0A562S3X2"/>
<evidence type="ECO:0000256" key="1">
    <source>
        <dbReference type="SAM" id="Coils"/>
    </source>
</evidence>
<feature type="coiled-coil region" evidence="1">
    <location>
        <begin position="24"/>
        <end position="51"/>
    </location>
</feature>
<comment type="caution">
    <text evidence="2">The sequence shown here is derived from an EMBL/GenBank/DDBJ whole genome shotgun (WGS) entry which is preliminary data.</text>
</comment>
<organism evidence="2 3">
    <name type="scientific">Desulfobotulus alkaliphilus</name>
    <dbReference type="NCBI Taxonomy" id="622671"/>
    <lineage>
        <taxon>Bacteria</taxon>
        <taxon>Pseudomonadati</taxon>
        <taxon>Thermodesulfobacteriota</taxon>
        <taxon>Desulfobacteria</taxon>
        <taxon>Desulfobacterales</taxon>
        <taxon>Desulfobacteraceae</taxon>
        <taxon>Desulfobotulus</taxon>
    </lineage>
</organism>
<evidence type="ECO:0000313" key="2">
    <source>
        <dbReference type="EMBL" id="TWI75614.1"/>
    </source>
</evidence>
<gene>
    <name evidence="2" type="ORF">LZ24_00663</name>
</gene>
<name>A0A562S3X2_9BACT</name>
<reference evidence="2 3" key="1">
    <citation type="submission" date="2019-07" db="EMBL/GenBank/DDBJ databases">
        <title>Genome sequencing of 100 strains of the haloalkaliphilic chemolithoautotrophic sulfur-oxidizing bacterium Thioalkalivibrio.</title>
        <authorList>
            <person name="Muyzer G."/>
        </authorList>
    </citation>
    <scope>NUCLEOTIDE SEQUENCE [LARGE SCALE GENOMIC DNA]</scope>
    <source>
        <strain evidence="2 3">ASO4-4</strain>
    </source>
</reference>
<dbReference type="RefSeq" id="WP_144682308.1">
    <property type="nucleotide sequence ID" value="NZ_VLLC01000003.1"/>
</dbReference>
<protein>
    <submittedName>
        <fullName evidence="2">Uncharacterized protein</fullName>
    </submittedName>
</protein>
<keyword evidence="3" id="KW-1185">Reference proteome</keyword>
<dbReference type="Proteomes" id="UP000318307">
    <property type="component" value="Unassembled WGS sequence"/>
</dbReference>
<dbReference type="OrthoDB" id="5419921at2"/>
<evidence type="ECO:0000313" key="3">
    <source>
        <dbReference type="Proteomes" id="UP000318307"/>
    </source>
</evidence>